<dbReference type="EMBL" id="VUJU01007321">
    <property type="protein sequence ID" value="KAF0746104.1"/>
    <property type="molecule type" value="Genomic_DNA"/>
</dbReference>
<dbReference type="InterPro" id="IPR012337">
    <property type="entry name" value="RNaseH-like_sf"/>
</dbReference>
<evidence type="ECO:0000313" key="2">
    <source>
        <dbReference type="EMBL" id="KAF0746104.1"/>
    </source>
</evidence>
<dbReference type="Pfam" id="PF05699">
    <property type="entry name" value="Dimer_Tnp_hAT"/>
    <property type="match status" value="1"/>
</dbReference>
<sequence length="47" mass="5271">MRIPATSVSVERCFSTAGNVVTRKRASLSPENVKLLVFLHQNKQLMI</sequence>
<protein>
    <recommendedName>
        <fullName evidence="1">HAT C-terminal dimerisation domain-containing protein</fullName>
    </recommendedName>
</protein>
<evidence type="ECO:0000313" key="3">
    <source>
        <dbReference type="Proteomes" id="UP000478052"/>
    </source>
</evidence>
<dbReference type="SUPFAM" id="SSF53098">
    <property type="entry name" value="Ribonuclease H-like"/>
    <property type="match status" value="1"/>
</dbReference>
<reference evidence="2 3" key="1">
    <citation type="submission" date="2019-08" db="EMBL/GenBank/DDBJ databases">
        <title>Whole genome of Aphis craccivora.</title>
        <authorList>
            <person name="Voronova N.V."/>
            <person name="Shulinski R.S."/>
            <person name="Bandarenka Y.V."/>
            <person name="Zhorov D.G."/>
            <person name="Warner D."/>
        </authorList>
    </citation>
    <scope>NUCLEOTIDE SEQUENCE [LARGE SCALE GENOMIC DNA]</scope>
    <source>
        <strain evidence="2">180601</strain>
        <tissue evidence="2">Whole Body</tissue>
    </source>
</reference>
<feature type="domain" description="HAT C-terminal dimerisation" evidence="1">
    <location>
        <begin position="3"/>
        <end position="42"/>
    </location>
</feature>
<dbReference type="Proteomes" id="UP000478052">
    <property type="component" value="Unassembled WGS sequence"/>
</dbReference>
<dbReference type="AlphaFoldDB" id="A0A6G0XZE5"/>
<dbReference type="GO" id="GO:0046983">
    <property type="term" value="F:protein dimerization activity"/>
    <property type="evidence" value="ECO:0007669"/>
    <property type="project" value="InterPro"/>
</dbReference>
<dbReference type="OrthoDB" id="3062869at2759"/>
<organism evidence="2 3">
    <name type="scientific">Aphis craccivora</name>
    <name type="common">Cowpea aphid</name>
    <dbReference type="NCBI Taxonomy" id="307492"/>
    <lineage>
        <taxon>Eukaryota</taxon>
        <taxon>Metazoa</taxon>
        <taxon>Ecdysozoa</taxon>
        <taxon>Arthropoda</taxon>
        <taxon>Hexapoda</taxon>
        <taxon>Insecta</taxon>
        <taxon>Pterygota</taxon>
        <taxon>Neoptera</taxon>
        <taxon>Paraneoptera</taxon>
        <taxon>Hemiptera</taxon>
        <taxon>Sternorrhyncha</taxon>
        <taxon>Aphidomorpha</taxon>
        <taxon>Aphidoidea</taxon>
        <taxon>Aphididae</taxon>
        <taxon>Aphidini</taxon>
        <taxon>Aphis</taxon>
        <taxon>Aphis</taxon>
    </lineage>
</organism>
<evidence type="ECO:0000259" key="1">
    <source>
        <dbReference type="Pfam" id="PF05699"/>
    </source>
</evidence>
<gene>
    <name evidence="2" type="ORF">FWK35_00023769</name>
</gene>
<proteinExistence type="predicted"/>
<accession>A0A6G0XZE5</accession>
<name>A0A6G0XZE5_APHCR</name>
<dbReference type="InterPro" id="IPR008906">
    <property type="entry name" value="HATC_C_dom"/>
</dbReference>
<comment type="caution">
    <text evidence="2">The sequence shown here is derived from an EMBL/GenBank/DDBJ whole genome shotgun (WGS) entry which is preliminary data.</text>
</comment>
<keyword evidence="3" id="KW-1185">Reference proteome</keyword>